<organism evidence="1 2">
    <name type="scientific">Megamonas hypermegale</name>
    <dbReference type="NCBI Taxonomy" id="158847"/>
    <lineage>
        <taxon>Bacteria</taxon>
        <taxon>Bacillati</taxon>
        <taxon>Bacillota</taxon>
        <taxon>Negativicutes</taxon>
        <taxon>Selenomonadales</taxon>
        <taxon>Selenomonadaceae</taxon>
        <taxon>Megamonas</taxon>
    </lineage>
</organism>
<evidence type="ECO:0000313" key="1">
    <source>
        <dbReference type="EMBL" id="STY70798.1"/>
    </source>
</evidence>
<evidence type="ECO:0000313" key="2">
    <source>
        <dbReference type="Proteomes" id="UP000255234"/>
    </source>
</evidence>
<proteinExistence type="predicted"/>
<reference evidence="1 2" key="1">
    <citation type="submission" date="2018-06" db="EMBL/GenBank/DDBJ databases">
        <authorList>
            <consortium name="Pathogen Informatics"/>
            <person name="Doyle S."/>
        </authorList>
    </citation>
    <scope>NUCLEOTIDE SEQUENCE [LARGE SCALE GENOMIC DNA]</scope>
    <source>
        <strain evidence="1 2">NCTC10571</strain>
    </source>
</reference>
<dbReference type="Pfam" id="PF11209">
    <property type="entry name" value="LmeA"/>
    <property type="match status" value="1"/>
</dbReference>
<gene>
    <name evidence="1" type="ORF">NCTC10571_00941</name>
</gene>
<sequence>MRKLLIGLILVVVIALAGATYILPTYISNQISGRIERSLQTDSVSANIETSPSFMMLFGQVDNIDIEATNIKLDKVNLNELSLKGENIEISVQDLLLARRLVINSADNLTITGLIDENNLAQLLAKEVDKISDIAVKITPDNVEATGKISFLGQEATINVKGIIVVEGKNLLFRITDANTENRLFGKIGISFTKDIFLVSTDKLPLEGAKFTRVEQQNGQVLIEAGINK</sequence>
<dbReference type="AlphaFoldDB" id="A0A378NXT5"/>
<accession>A0A378NXT5</accession>
<dbReference type="InterPro" id="IPR021373">
    <property type="entry name" value="DUF2993"/>
</dbReference>
<name>A0A378NXT5_9FIRM</name>
<dbReference type="Proteomes" id="UP000255234">
    <property type="component" value="Unassembled WGS sequence"/>
</dbReference>
<protein>
    <submittedName>
        <fullName evidence="1">Protein of uncharacterized function (DUF2993)</fullName>
    </submittedName>
</protein>
<dbReference type="RefSeq" id="WP_018998932.1">
    <property type="nucleotide sequence ID" value="NZ_UGPP01000001.1"/>
</dbReference>
<dbReference type="EMBL" id="UGPP01000001">
    <property type="protein sequence ID" value="STY70798.1"/>
    <property type="molecule type" value="Genomic_DNA"/>
</dbReference>